<name>G7K065_MEDTR</name>
<evidence type="ECO:0000313" key="3">
    <source>
        <dbReference type="Proteomes" id="UP000002051"/>
    </source>
</evidence>
<proteinExistence type="predicted"/>
<gene>
    <name evidence="1" type="ordered locus">MTR_5g033790</name>
</gene>
<dbReference type="EMBL" id="CM001221">
    <property type="protein sequence ID" value="AES96146.1"/>
    <property type="molecule type" value="Genomic_DNA"/>
</dbReference>
<keyword evidence="3" id="KW-1185">Reference proteome</keyword>
<evidence type="ECO:0000313" key="2">
    <source>
        <dbReference type="EnsemblPlants" id="AES96146"/>
    </source>
</evidence>
<reference evidence="1 3" key="1">
    <citation type="journal article" date="2011" name="Nature">
        <title>The Medicago genome provides insight into the evolution of rhizobial symbioses.</title>
        <authorList>
            <person name="Young N.D."/>
            <person name="Debelle F."/>
            <person name="Oldroyd G.E."/>
            <person name="Geurts R."/>
            <person name="Cannon S.B."/>
            <person name="Udvardi M.K."/>
            <person name="Benedito V.A."/>
            <person name="Mayer K.F."/>
            <person name="Gouzy J."/>
            <person name="Schoof H."/>
            <person name="Van de Peer Y."/>
            <person name="Proost S."/>
            <person name="Cook D.R."/>
            <person name="Meyers B.C."/>
            <person name="Spannagl M."/>
            <person name="Cheung F."/>
            <person name="De Mita S."/>
            <person name="Krishnakumar V."/>
            <person name="Gundlach H."/>
            <person name="Zhou S."/>
            <person name="Mudge J."/>
            <person name="Bharti A.K."/>
            <person name="Murray J.D."/>
            <person name="Naoumkina M.A."/>
            <person name="Rosen B."/>
            <person name="Silverstein K.A."/>
            <person name="Tang H."/>
            <person name="Rombauts S."/>
            <person name="Zhao P.X."/>
            <person name="Zhou P."/>
            <person name="Barbe V."/>
            <person name="Bardou P."/>
            <person name="Bechner M."/>
            <person name="Bellec A."/>
            <person name="Berger A."/>
            <person name="Berges H."/>
            <person name="Bidwell S."/>
            <person name="Bisseling T."/>
            <person name="Choisne N."/>
            <person name="Couloux A."/>
            <person name="Denny R."/>
            <person name="Deshpande S."/>
            <person name="Dai X."/>
            <person name="Doyle J.J."/>
            <person name="Dudez A.M."/>
            <person name="Farmer A.D."/>
            <person name="Fouteau S."/>
            <person name="Franken C."/>
            <person name="Gibelin C."/>
            <person name="Gish J."/>
            <person name="Goldstein S."/>
            <person name="Gonzalez A.J."/>
            <person name="Green P.J."/>
            <person name="Hallab A."/>
            <person name="Hartog M."/>
            <person name="Hua A."/>
            <person name="Humphray S.J."/>
            <person name="Jeong D.H."/>
            <person name="Jing Y."/>
            <person name="Jocker A."/>
            <person name="Kenton S.M."/>
            <person name="Kim D.J."/>
            <person name="Klee K."/>
            <person name="Lai H."/>
            <person name="Lang C."/>
            <person name="Lin S."/>
            <person name="Macmil S.L."/>
            <person name="Magdelenat G."/>
            <person name="Matthews L."/>
            <person name="McCorrison J."/>
            <person name="Monaghan E.L."/>
            <person name="Mun J.H."/>
            <person name="Najar F.Z."/>
            <person name="Nicholson C."/>
            <person name="Noirot C."/>
            <person name="O'Bleness M."/>
            <person name="Paule C.R."/>
            <person name="Poulain J."/>
            <person name="Prion F."/>
            <person name="Qin B."/>
            <person name="Qu C."/>
            <person name="Retzel E.F."/>
            <person name="Riddle C."/>
            <person name="Sallet E."/>
            <person name="Samain S."/>
            <person name="Samson N."/>
            <person name="Sanders I."/>
            <person name="Saurat O."/>
            <person name="Scarpelli C."/>
            <person name="Schiex T."/>
            <person name="Segurens B."/>
            <person name="Severin A.J."/>
            <person name="Sherrier D.J."/>
            <person name="Shi R."/>
            <person name="Sims S."/>
            <person name="Singer S.R."/>
            <person name="Sinharoy S."/>
            <person name="Sterck L."/>
            <person name="Viollet A."/>
            <person name="Wang B.B."/>
            <person name="Wang K."/>
            <person name="Wang M."/>
            <person name="Wang X."/>
            <person name="Warfsmann J."/>
            <person name="Weissenbach J."/>
            <person name="White D.D."/>
            <person name="White J.D."/>
            <person name="Wiley G.B."/>
            <person name="Wincker P."/>
            <person name="Xing Y."/>
            <person name="Yang L."/>
            <person name="Yao Z."/>
            <person name="Ying F."/>
            <person name="Zhai J."/>
            <person name="Zhou L."/>
            <person name="Zuber A."/>
            <person name="Denarie J."/>
            <person name="Dixon R.A."/>
            <person name="May G.D."/>
            <person name="Schwartz D.C."/>
            <person name="Rogers J."/>
            <person name="Quetier F."/>
            <person name="Town C.D."/>
            <person name="Roe B.A."/>
        </authorList>
    </citation>
    <scope>NUCLEOTIDE SEQUENCE [LARGE SCALE GENOMIC DNA]</scope>
    <source>
        <strain evidence="1">A17</strain>
        <strain evidence="2 3">cv. Jemalong A17</strain>
    </source>
</reference>
<dbReference type="PaxDb" id="3880-AES96146"/>
<reference evidence="1 3" key="2">
    <citation type="journal article" date="2014" name="BMC Genomics">
        <title>An improved genome release (version Mt4.0) for the model legume Medicago truncatula.</title>
        <authorList>
            <person name="Tang H."/>
            <person name="Krishnakumar V."/>
            <person name="Bidwell S."/>
            <person name="Rosen B."/>
            <person name="Chan A."/>
            <person name="Zhou S."/>
            <person name="Gentzbittel L."/>
            <person name="Childs K.L."/>
            <person name="Yandell M."/>
            <person name="Gundlach H."/>
            <person name="Mayer K.F."/>
            <person name="Schwartz D.C."/>
            <person name="Town C.D."/>
        </authorList>
    </citation>
    <scope>GENOME REANNOTATION</scope>
    <source>
        <strain evidence="2 3">cv. Jemalong A17</strain>
    </source>
</reference>
<dbReference type="EnsemblPlants" id="AES96146">
    <property type="protein sequence ID" value="AES96146"/>
    <property type="gene ID" value="MTR_5g033790"/>
</dbReference>
<dbReference type="HOGENOM" id="CLU_2907481_0_0_1"/>
<evidence type="ECO:0000313" key="1">
    <source>
        <dbReference type="EMBL" id="AES96146.1"/>
    </source>
</evidence>
<reference evidence="2" key="3">
    <citation type="submission" date="2015-04" db="UniProtKB">
        <authorList>
            <consortium name="EnsemblPlants"/>
        </authorList>
    </citation>
    <scope>IDENTIFICATION</scope>
    <source>
        <strain evidence="2">cv. Jemalong A17</strain>
    </source>
</reference>
<accession>G7K065</accession>
<dbReference type="AlphaFoldDB" id="G7K065"/>
<sequence>MSREFNPSSSRDTTFPPFAALEASSFHKTITILRKDGLDNRYDSDVEEEVEGKGCAEVDDCP</sequence>
<organism evidence="1 3">
    <name type="scientific">Medicago truncatula</name>
    <name type="common">Barrel medic</name>
    <name type="synonym">Medicago tribuloides</name>
    <dbReference type="NCBI Taxonomy" id="3880"/>
    <lineage>
        <taxon>Eukaryota</taxon>
        <taxon>Viridiplantae</taxon>
        <taxon>Streptophyta</taxon>
        <taxon>Embryophyta</taxon>
        <taxon>Tracheophyta</taxon>
        <taxon>Spermatophyta</taxon>
        <taxon>Magnoliopsida</taxon>
        <taxon>eudicotyledons</taxon>
        <taxon>Gunneridae</taxon>
        <taxon>Pentapetalae</taxon>
        <taxon>rosids</taxon>
        <taxon>fabids</taxon>
        <taxon>Fabales</taxon>
        <taxon>Fabaceae</taxon>
        <taxon>Papilionoideae</taxon>
        <taxon>50 kb inversion clade</taxon>
        <taxon>NPAAA clade</taxon>
        <taxon>Hologalegina</taxon>
        <taxon>IRL clade</taxon>
        <taxon>Trifolieae</taxon>
        <taxon>Medicago</taxon>
    </lineage>
</organism>
<protein>
    <submittedName>
        <fullName evidence="1 2">Uncharacterized protein</fullName>
    </submittedName>
</protein>
<dbReference type="Proteomes" id="UP000002051">
    <property type="component" value="Chromosome 5"/>
</dbReference>